<reference evidence="1 2" key="1">
    <citation type="submission" date="2018-03" db="EMBL/GenBank/DDBJ databases">
        <title>Genome sequence of Clostridium vincentii DSM 10228.</title>
        <authorList>
            <person name="Poehlein A."/>
            <person name="Daniel R."/>
        </authorList>
    </citation>
    <scope>NUCLEOTIDE SEQUENCE [LARGE SCALE GENOMIC DNA]</scope>
    <source>
        <strain evidence="1 2">DSM 10228</strain>
    </source>
</reference>
<sequence>MITEKMNLLYDGLKEEGFELSSASYEKDDYHIFYKSGLVLTIDLSTQQIEATMMYFDTSHEFISYIYDLDTATAFEDLLEHISNIISTNSTLLKWNLTLYEIIYLDKLIFLSKRDLEQGITPENSSTIKIDRIMDFDKSLFEMLLGTSNESNQITLLYNKLKAQDFKIVLIEKTNTGLSNITRALFIKDGVLIPIFYEESGVVLCGDIYFQTNKKIVDNLYIDDSNIVDETNIFILYRIKFSESLFEDVISIMDNSNIIFKKMVDNGYDKIDLSNSVDYLTNKYNSNLSSISNGLSPEYLKMLGMK</sequence>
<dbReference type="OrthoDB" id="1891300at2"/>
<organism evidence="1 2">
    <name type="scientific">Clostridium vincentii</name>
    <dbReference type="NCBI Taxonomy" id="52704"/>
    <lineage>
        <taxon>Bacteria</taxon>
        <taxon>Bacillati</taxon>
        <taxon>Bacillota</taxon>
        <taxon>Clostridia</taxon>
        <taxon>Eubacteriales</taxon>
        <taxon>Clostridiaceae</taxon>
        <taxon>Clostridium</taxon>
    </lineage>
</organism>
<dbReference type="EMBL" id="PVXQ01000008">
    <property type="protein sequence ID" value="PRR83268.1"/>
    <property type="molecule type" value="Genomic_DNA"/>
</dbReference>
<proteinExistence type="predicted"/>
<accession>A0A2T0BHD9</accession>
<dbReference type="AlphaFoldDB" id="A0A2T0BHD9"/>
<dbReference type="RefSeq" id="WP_106059086.1">
    <property type="nucleotide sequence ID" value="NZ_PVXQ01000008.1"/>
</dbReference>
<protein>
    <submittedName>
        <fullName evidence="1">Uncharacterized protein</fullName>
    </submittedName>
</protein>
<evidence type="ECO:0000313" key="1">
    <source>
        <dbReference type="EMBL" id="PRR83268.1"/>
    </source>
</evidence>
<gene>
    <name evidence="1" type="ORF">CLVI_10670</name>
</gene>
<comment type="caution">
    <text evidence="1">The sequence shown here is derived from an EMBL/GenBank/DDBJ whole genome shotgun (WGS) entry which is preliminary data.</text>
</comment>
<evidence type="ECO:0000313" key="2">
    <source>
        <dbReference type="Proteomes" id="UP000239471"/>
    </source>
</evidence>
<keyword evidence="2" id="KW-1185">Reference proteome</keyword>
<dbReference type="Proteomes" id="UP000239471">
    <property type="component" value="Unassembled WGS sequence"/>
</dbReference>
<name>A0A2T0BHD9_9CLOT</name>